<evidence type="ECO:0000313" key="3">
    <source>
        <dbReference type="Proteomes" id="UP000194439"/>
    </source>
</evidence>
<evidence type="ECO:0000313" key="2">
    <source>
        <dbReference type="EMBL" id="SME19053.1"/>
    </source>
</evidence>
<protein>
    <submittedName>
        <fullName evidence="2">Uncharacterized protein</fullName>
    </submittedName>
</protein>
<reference evidence="3" key="1">
    <citation type="submission" date="2017-04" db="EMBL/GenBank/DDBJ databases">
        <authorList>
            <person name="Criscuolo A."/>
        </authorList>
    </citation>
    <scope>NUCLEOTIDE SEQUENCE [LARGE SCALE GENOMIC DNA]</scope>
</reference>
<feature type="region of interest" description="Disordered" evidence="1">
    <location>
        <begin position="55"/>
        <end position="78"/>
    </location>
</feature>
<dbReference type="EMBL" id="FWZD01000058">
    <property type="protein sequence ID" value="SME19053.1"/>
    <property type="molecule type" value="Genomic_DNA"/>
</dbReference>
<proteinExistence type="predicted"/>
<organism evidence="2 3">
    <name type="scientific">Bacillus mobilis</name>
    <dbReference type="NCBI Taxonomy" id="2026190"/>
    <lineage>
        <taxon>Bacteria</taxon>
        <taxon>Bacillati</taxon>
        <taxon>Bacillota</taxon>
        <taxon>Bacilli</taxon>
        <taxon>Bacillales</taxon>
        <taxon>Bacillaceae</taxon>
        <taxon>Bacillus</taxon>
        <taxon>Bacillus cereus group</taxon>
    </lineage>
</organism>
<gene>
    <name evidence="2" type="ORF">BACERE00185_03220</name>
</gene>
<evidence type="ECO:0000256" key="1">
    <source>
        <dbReference type="SAM" id="MobiDB-lite"/>
    </source>
</evidence>
<dbReference type="Proteomes" id="UP000194439">
    <property type="component" value="Unassembled WGS sequence"/>
</dbReference>
<sequence>MFQHIIKLILPMNTTPPKIYQRLSNYIDHNSEYIDVSTQHIDLPTNFAKATSQTINHPHNCTKHPTKKRPPKGGPSKLNPIPHSALHRFLIQILRNNNIHYRQTNRFKNSNLFIVLSTMFFPAYDLSKFSVDVARFK</sequence>
<name>A0A1Y5ZZ85_9BACI</name>
<feature type="compositionally biased region" description="Basic residues" evidence="1">
    <location>
        <begin position="60"/>
        <end position="71"/>
    </location>
</feature>
<dbReference type="AlphaFoldDB" id="A0A1Y5ZZ85"/>
<accession>A0A1Y5ZZ85</accession>